<keyword evidence="15" id="KW-1185">Reference proteome</keyword>
<protein>
    <submittedName>
        <fullName evidence="14">Cytochrome P450 family protein</fullName>
    </submittedName>
</protein>
<dbReference type="OrthoDB" id="1470350at2759"/>
<organism evidence="14 15">
    <name type="scientific">Tieghemostelium lacteum</name>
    <name type="common">Slime mold</name>
    <name type="synonym">Dictyostelium lacteum</name>
    <dbReference type="NCBI Taxonomy" id="361077"/>
    <lineage>
        <taxon>Eukaryota</taxon>
        <taxon>Amoebozoa</taxon>
        <taxon>Evosea</taxon>
        <taxon>Eumycetozoa</taxon>
        <taxon>Dictyostelia</taxon>
        <taxon>Dictyosteliales</taxon>
        <taxon>Raperosteliaceae</taxon>
        <taxon>Tieghemostelium</taxon>
    </lineage>
</organism>
<evidence type="ECO:0000256" key="9">
    <source>
        <dbReference type="ARBA" id="ARBA00023004"/>
    </source>
</evidence>
<dbReference type="Proteomes" id="UP000076078">
    <property type="component" value="Unassembled WGS sequence"/>
</dbReference>
<dbReference type="GO" id="GO:0020037">
    <property type="term" value="F:heme binding"/>
    <property type="evidence" value="ECO:0007669"/>
    <property type="project" value="InterPro"/>
</dbReference>
<dbReference type="PANTHER" id="PTHR24300:SF417">
    <property type="entry name" value="CYTOCHROME P450 508B1-RELATED"/>
    <property type="match status" value="1"/>
</dbReference>
<dbReference type="Pfam" id="PF00067">
    <property type="entry name" value="p450"/>
    <property type="match status" value="1"/>
</dbReference>
<evidence type="ECO:0000256" key="10">
    <source>
        <dbReference type="ARBA" id="ARBA00023033"/>
    </source>
</evidence>
<dbReference type="FunFam" id="1.10.630.10:FF:000068">
    <property type="entry name" value="Probable cytochrome P450 508A2"/>
    <property type="match status" value="1"/>
</dbReference>
<dbReference type="GO" id="GO:0016020">
    <property type="term" value="C:membrane"/>
    <property type="evidence" value="ECO:0007669"/>
    <property type="project" value="UniProtKB-SubCell"/>
</dbReference>
<keyword evidence="10 13" id="KW-0503">Monooxygenase</keyword>
<gene>
    <name evidence="14" type="ORF">DLAC_01465</name>
</gene>
<evidence type="ECO:0000256" key="3">
    <source>
        <dbReference type="ARBA" id="ARBA00010617"/>
    </source>
</evidence>
<evidence type="ECO:0000256" key="11">
    <source>
        <dbReference type="ARBA" id="ARBA00023136"/>
    </source>
</evidence>
<comment type="caution">
    <text evidence="14">The sequence shown here is derived from an EMBL/GenBank/DDBJ whole genome shotgun (WGS) entry which is preliminary data.</text>
</comment>
<dbReference type="PRINTS" id="PR00463">
    <property type="entry name" value="EP450I"/>
</dbReference>
<comment type="similarity">
    <text evidence="3 13">Belongs to the cytochrome P450 family.</text>
</comment>
<dbReference type="AlphaFoldDB" id="A0A152A5I0"/>
<comment type="subcellular location">
    <subcellularLocation>
        <location evidence="2">Membrane</location>
        <topology evidence="2">Single-pass membrane protein</topology>
    </subcellularLocation>
</comment>
<dbReference type="InterPro" id="IPR001128">
    <property type="entry name" value="Cyt_P450"/>
</dbReference>
<keyword evidence="7" id="KW-1133">Transmembrane helix</keyword>
<dbReference type="EMBL" id="LODT01000006">
    <property type="protein sequence ID" value="KYR01478.1"/>
    <property type="molecule type" value="Genomic_DNA"/>
</dbReference>
<keyword evidence="8 13" id="KW-0560">Oxidoreductase</keyword>
<dbReference type="GO" id="GO:0016705">
    <property type="term" value="F:oxidoreductase activity, acting on paired donors, with incorporation or reduction of molecular oxygen"/>
    <property type="evidence" value="ECO:0007669"/>
    <property type="project" value="InterPro"/>
</dbReference>
<evidence type="ECO:0000313" key="15">
    <source>
        <dbReference type="Proteomes" id="UP000076078"/>
    </source>
</evidence>
<evidence type="ECO:0000313" key="14">
    <source>
        <dbReference type="EMBL" id="KYR01478.1"/>
    </source>
</evidence>
<keyword evidence="6 12" id="KW-0479">Metal-binding</keyword>
<dbReference type="InterPro" id="IPR017972">
    <property type="entry name" value="Cyt_P450_CS"/>
</dbReference>
<evidence type="ECO:0000256" key="1">
    <source>
        <dbReference type="ARBA" id="ARBA00001971"/>
    </source>
</evidence>
<evidence type="ECO:0000256" key="12">
    <source>
        <dbReference type="PIRSR" id="PIRSR602401-1"/>
    </source>
</evidence>
<dbReference type="STRING" id="361077.A0A152A5I0"/>
<accession>A0A152A5I0</accession>
<evidence type="ECO:0000256" key="6">
    <source>
        <dbReference type="ARBA" id="ARBA00022723"/>
    </source>
</evidence>
<keyword evidence="9 12" id="KW-0408">Iron</keyword>
<dbReference type="PRINTS" id="PR00385">
    <property type="entry name" value="P450"/>
</dbReference>
<proteinExistence type="inferred from homology"/>
<dbReference type="CDD" id="cd20617">
    <property type="entry name" value="CYP1_2-like"/>
    <property type="match status" value="1"/>
</dbReference>
<dbReference type="InterPro" id="IPR002401">
    <property type="entry name" value="Cyt_P450_E_grp-I"/>
</dbReference>
<keyword evidence="11" id="KW-0472">Membrane</keyword>
<keyword evidence="4 12" id="KW-0349">Heme</keyword>
<dbReference type="PANTHER" id="PTHR24300">
    <property type="entry name" value="CYTOCHROME P450 508A4-RELATED"/>
    <property type="match status" value="1"/>
</dbReference>
<reference evidence="14 15" key="1">
    <citation type="submission" date="2015-12" db="EMBL/GenBank/DDBJ databases">
        <title>Dictyostelia acquired genes for synthesis and detection of signals that induce cell-type specialization by lateral gene transfer from prokaryotes.</title>
        <authorList>
            <person name="Gloeckner G."/>
            <person name="Schaap P."/>
        </authorList>
    </citation>
    <scope>NUCLEOTIDE SEQUENCE [LARGE SCALE GENOMIC DNA]</scope>
    <source>
        <strain evidence="14 15">TK</strain>
    </source>
</reference>
<dbReference type="SUPFAM" id="SSF48264">
    <property type="entry name" value="Cytochrome P450"/>
    <property type="match status" value="1"/>
</dbReference>
<sequence length="494" mass="56908">MLFLITSLIIIIVIFDLIWKNRFNKSLKQPFAIPLFGNLHQLGESPHEALQLMSKIYGRVYGMWFGSRYTVVVNDMDVAREIFVKRFDNFIERPKLPSLASASANFKNLAVADEYWWKMAKKKVANTFQKTQLMHHAYDLIHSESMRFVEALGKYSKQGEPVQPRRLCQRFAFNVILQYAFSDSVSYEIKSQNEMLGNERSLNELVESIDAFFKIVANGNLCDFIPALYPVYYSYLSKYGPHLKVHQLITDVYKKHQETIDIDNPRDLIDHLIIDSMNNTDTSIDKDLDQIQNILIGFDFFIAGSDTSSNTLEWFILMMANYPEIQEKCYSELETLLKPTGQVLLSHRRETPYLNAVIKEVMRIHPVAPLGLPRISRESCTLENGIEIPAQTQIVLNIGSICRDEKYFDTPMQFIPERFLVDNNLPQHVVFGLGNRSCAGSQLAMDEIYAAASNILLNFKISTLNPNETISEKEKFSLTIHPVEHYFVNIQSRK</sequence>
<evidence type="ECO:0000256" key="8">
    <source>
        <dbReference type="ARBA" id="ARBA00023002"/>
    </source>
</evidence>
<dbReference type="GO" id="GO:0004497">
    <property type="term" value="F:monooxygenase activity"/>
    <property type="evidence" value="ECO:0007669"/>
    <property type="project" value="UniProtKB-KW"/>
</dbReference>
<dbReference type="OMA" id="ISPMYMG"/>
<feature type="binding site" description="axial binding residue" evidence="12">
    <location>
        <position position="438"/>
    </location>
    <ligand>
        <name>heme</name>
        <dbReference type="ChEBI" id="CHEBI:30413"/>
    </ligand>
    <ligandPart>
        <name>Fe</name>
        <dbReference type="ChEBI" id="CHEBI:18248"/>
    </ligandPart>
</feature>
<evidence type="ECO:0000256" key="2">
    <source>
        <dbReference type="ARBA" id="ARBA00004167"/>
    </source>
</evidence>
<dbReference type="PROSITE" id="PS00086">
    <property type="entry name" value="CYTOCHROME_P450"/>
    <property type="match status" value="1"/>
</dbReference>
<evidence type="ECO:0000256" key="7">
    <source>
        <dbReference type="ARBA" id="ARBA00022989"/>
    </source>
</evidence>
<evidence type="ECO:0000256" key="13">
    <source>
        <dbReference type="RuleBase" id="RU000461"/>
    </source>
</evidence>
<dbReference type="InParanoid" id="A0A152A5I0"/>
<evidence type="ECO:0000256" key="5">
    <source>
        <dbReference type="ARBA" id="ARBA00022692"/>
    </source>
</evidence>
<dbReference type="InterPro" id="IPR050182">
    <property type="entry name" value="Cytochrome_P450_fam2"/>
</dbReference>
<dbReference type="GO" id="GO:0005506">
    <property type="term" value="F:iron ion binding"/>
    <property type="evidence" value="ECO:0007669"/>
    <property type="project" value="InterPro"/>
</dbReference>
<dbReference type="Gene3D" id="1.10.630.10">
    <property type="entry name" value="Cytochrome P450"/>
    <property type="match status" value="1"/>
</dbReference>
<keyword evidence="5" id="KW-0812">Transmembrane</keyword>
<comment type="cofactor">
    <cofactor evidence="1 12">
        <name>heme</name>
        <dbReference type="ChEBI" id="CHEBI:30413"/>
    </cofactor>
</comment>
<name>A0A152A5I0_TIELA</name>
<dbReference type="InterPro" id="IPR036396">
    <property type="entry name" value="Cyt_P450_sf"/>
</dbReference>
<evidence type="ECO:0000256" key="4">
    <source>
        <dbReference type="ARBA" id="ARBA00022617"/>
    </source>
</evidence>